<dbReference type="Proteomes" id="UP001596035">
    <property type="component" value="Unassembled WGS sequence"/>
</dbReference>
<feature type="signal peptide" evidence="1">
    <location>
        <begin position="1"/>
        <end position="29"/>
    </location>
</feature>
<dbReference type="InterPro" id="IPR015161">
    <property type="entry name" value="Sklp_toxin_b/g_crystallin"/>
</dbReference>
<feature type="domain" description="Streptomyces killer toxin-like beta/gamma crystallin" evidence="2">
    <location>
        <begin position="58"/>
        <end position="123"/>
    </location>
</feature>
<organism evidence="3 4">
    <name type="scientific">Streptomyces atrovirens</name>
    <dbReference type="NCBI Taxonomy" id="285556"/>
    <lineage>
        <taxon>Bacteria</taxon>
        <taxon>Bacillati</taxon>
        <taxon>Actinomycetota</taxon>
        <taxon>Actinomycetes</taxon>
        <taxon>Kitasatosporales</taxon>
        <taxon>Streptomycetaceae</taxon>
        <taxon>Streptomyces</taxon>
    </lineage>
</organism>
<protein>
    <submittedName>
        <fullName evidence="3">Beta/gamma crystallin domain-containing protein</fullName>
    </submittedName>
</protein>
<dbReference type="InterPro" id="IPR015791">
    <property type="entry name" value="Antimic/Inh_G_crystallin-like"/>
</dbReference>
<comment type="caution">
    <text evidence="3">The sequence shown here is derived from an EMBL/GenBank/DDBJ whole genome shotgun (WGS) entry which is preliminary data.</text>
</comment>
<dbReference type="Gene3D" id="2.60.20.30">
    <property type="match status" value="1"/>
</dbReference>
<dbReference type="SUPFAM" id="SSF49695">
    <property type="entry name" value="gamma-Crystallin-like"/>
    <property type="match status" value="1"/>
</dbReference>
<reference evidence="4" key="1">
    <citation type="journal article" date="2019" name="Int. J. Syst. Evol. Microbiol.">
        <title>The Global Catalogue of Microorganisms (GCM) 10K type strain sequencing project: providing services to taxonomists for standard genome sequencing and annotation.</title>
        <authorList>
            <consortium name="The Broad Institute Genomics Platform"/>
            <consortium name="The Broad Institute Genome Sequencing Center for Infectious Disease"/>
            <person name="Wu L."/>
            <person name="Ma J."/>
        </authorList>
    </citation>
    <scope>NUCLEOTIDE SEQUENCE [LARGE SCALE GENOMIC DNA]</scope>
    <source>
        <strain evidence="4">CGMCC 4.7131</strain>
    </source>
</reference>
<name>A0ABW0DJ99_9ACTN</name>
<keyword evidence="1" id="KW-0732">Signal</keyword>
<dbReference type="EMBL" id="JBHSKN010000003">
    <property type="protein sequence ID" value="MFC5238853.1"/>
    <property type="molecule type" value="Genomic_DNA"/>
</dbReference>
<evidence type="ECO:0000313" key="4">
    <source>
        <dbReference type="Proteomes" id="UP001596035"/>
    </source>
</evidence>
<evidence type="ECO:0000256" key="1">
    <source>
        <dbReference type="SAM" id="SignalP"/>
    </source>
</evidence>
<dbReference type="Pfam" id="PF09076">
    <property type="entry name" value="Crystall_2"/>
    <property type="match status" value="1"/>
</dbReference>
<accession>A0ABW0DJ99</accession>
<dbReference type="InterPro" id="IPR011024">
    <property type="entry name" value="G_crystallin-like"/>
</dbReference>
<evidence type="ECO:0000259" key="2">
    <source>
        <dbReference type="Pfam" id="PF09076"/>
    </source>
</evidence>
<gene>
    <name evidence="3" type="ORF">ACFPWV_02790</name>
</gene>
<sequence length="123" mass="13414">MLSRKLRIALPVAAAAVMAAVIPTGAAHAIDKVNCGPSDYLRADVHGQTWDGGSFDLSFCFANKGTYNFEESGPGVAVWVDKISTGNNRVKYHDVNGATVTYPKHYIITFPNRPPHVDWIEIL</sequence>
<evidence type="ECO:0000313" key="3">
    <source>
        <dbReference type="EMBL" id="MFC5238853.1"/>
    </source>
</evidence>
<proteinExistence type="predicted"/>
<feature type="chain" id="PRO_5047500619" evidence="1">
    <location>
        <begin position="30"/>
        <end position="123"/>
    </location>
</feature>
<keyword evidence="4" id="KW-1185">Reference proteome</keyword>
<dbReference type="RefSeq" id="WP_344564363.1">
    <property type="nucleotide sequence ID" value="NZ_BAAATG010000033.1"/>
</dbReference>